<keyword evidence="3" id="KW-1185">Reference proteome</keyword>
<dbReference type="AlphaFoldDB" id="A0A0F4YSE6"/>
<feature type="compositionally biased region" description="Low complexity" evidence="1">
    <location>
        <begin position="35"/>
        <end position="45"/>
    </location>
</feature>
<comment type="caution">
    <text evidence="2">The sequence shown here is derived from an EMBL/GenBank/DDBJ whole genome shotgun (WGS) entry which is preliminary data.</text>
</comment>
<evidence type="ECO:0000313" key="2">
    <source>
        <dbReference type="EMBL" id="KKA20558.1"/>
    </source>
</evidence>
<dbReference type="RefSeq" id="XP_013327170.1">
    <property type="nucleotide sequence ID" value="XM_013471716.1"/>
</dbReference>
<protein>
    <submittedName>
        <fullName evidence="2">Uncharacterized protein</fullName>
    </submittedName>
</protein>
<proteinExistence type="predicted"/>
<gene>
    <name evidence="2" type="ORF">T310_5422</name>
</gene>
<dbReference type="Proteomes" id="UP000053958">
    <property type="component" value="Unassembled WGS sequence"/>
</dbReference>
<organism evidence="2 3">
    <name type="scientific">Rasamsonia emersonii (strain ATCC 16479 / CBS 393.64 / IMI 116815)</name>
    <dbReference type="NCBI Taxonomy" id="1408163"/>
    <lineage>
        <taxon>Eukaryota</taxon>
        <taxon>Fungi</taxon>
        <taxon>Dikarya</taxon>
        <taxon>Ascomycota</taxon>
        <taxon>Pezizomycotina</taxon>
        <taxon>Eurotiomycetes</taxon>
        <taxon>Eurotiomycetidae</taxon>
        <taxon>Eurotiales</taxon>
        <taxon>Trichocomaceae</taxon>
        <taxon>Rasamsonia</taxon>
    </lineage>
</organism>
<name>A0A0F4YSE6_RASE3</name>
<reference evidence="2 3" key="1">
    <citation type="submission" date="2015-04" db="EMBL/GenBank/DDBJ databases">
        <authorList>
            <person name="Heijne W.H."/>
            <person name="Fedorova N.D."/>
            <person name="Nierman W.C."/>
            <person name="Vollebregt A.W."/>
            <person name="Zhao Z."/>
            <person name="Wu L."/>
            <person name="Kumar M."/>
            <person name="Stam H."/>
            <person name="van den Berg M.A."/>
            <person name="Pel H.J."/>
        </authorList>
    </citation>
    <scope>NUCLEOTIDE SEQUENCE [LARGE SCALE GENOMIC DNA]</scope>
    <source>
        <strain evidence="2 3">CBS 393.64</strain>
    </source>
</reference>
<dbReference type="EMBL" id="LASV01000249">
    <property type="protein sequence ID" value="KKA20558.1"/>
    <property type="molecule type" value="Genomic_DNA"/>
</dbReference>
<dbReference type="GeneID" id="25317767"/>
<evidence type="ECO:0000256" key="1">
    <source>
        <dbReference type="SAM" id="MobiDB-lite"/>
    </source>
</evidence>
<accession>A0A0F4YSE6</accession>
<feature type="region of interest" description="Disordered" evidence="1">
    <location>
        <begin position="1"/>
        <end position="49"/>
    </location>
</feature>
<sequence length="180" mass="19646">MSTAPSIAKRARADTNGRSLDRPGISGNGPELAESSSSGSGSRSASDIKNLIDELPSEKVNEILAQAAARHPDVLQKIQDVVTAARERERSRIINFDHYSKSVWKSLNVTYRSMSGSAQYDISFEVVEEIDGTIKHIVSQCGRHANPQTRWNGLSVLRKIGKSIVLSGGDTLGHEVQKQY</sequence>
<dbReference type="OrthoDB" id="4364733at2759"/>
<evidence type="ECO:0000313" key="3">
    <source>
        <dbReference type="Proteomes" id="UP000053958"/>
    </source>
</evidence>
<feature type="compositionally biased region" description="Basic and acidic residues" evidence="1">
    <location>
        <begin position="11"/>
        <end position="21"/>
    </location>
</feature>